<name>A0ABR7LWG6_9ACTN</name>
<organism evidence="5 6">
    <name type="scientific">Actinomadura alba</name>
    <dbReference type="NCBI Taxonomy" id="406431"/>
    <lineage>
        <taxon>Bacteria</taxon>
        <taxon>Bacillati</taxon>
        <taxon>Actinomycetota</taxon>
        <taxon>Actinomycetes</taxon>
        <taxon>Streptosporangiales</taxon>
        <taxon>Thermomonosporaceae</taxon>
        <taxon>Actinomadura</taxon>
    </lineage>
</organism>
<dbReference type="EMBL" id="JABVEC010000023">
    <property type="protein sequence ID" value="MBC6469104.1"/>
    <property type="molecule type" value="Genomic_DNA"/>
</dbReference>
<protein>
    <submittedName>
        <fullName evidence="5">Winged helix-turn-helix transcriptional regulator</fullName>
    </submittedName>
</protein>
<dbReference type="PANTHER" id="PTHR44846:SF17">
    <property type="entry name" value="GNTR-FAMILY TRANSCRIPTIONAL REGULATOR"/>
    <property type="match status" value="1"/>
</dbReference>
<dbReference type="InterPro" id="IPR036388">
    <property type="entry name" value="WH-like_DNA-bd_sf"/>
</dbReference>
<keyword evidence="6" id="KW-1185">Reference proteome</keyword>
<dbReference type="InterPro" id="IPR050679">
    <property type="entry name" value="Bact_HTH_transcr_reg"/>
</dbReference>
<dbReference type="Pfam" id="PF00392">
    <property type="entry name" value="GntR"/>
    <property type="match status" value="1"/>
</dbReference>
<dbReference type="SUPFAM" id="SSF46785">
    <property type="entry name" value="Winged helix' DNA-binding domain"/>
    <property type="match status" value="1"/>
</dbReference>
<comment type="caution">
    <text evidence="5">The sequence shown here is derived from an EMBL/GenBank/DDBJ whole genome shotgun (WGS) entry which is preliminary data.</text>
</comment>
<dbReference type="CDD" id="cd07377">
    <property type="entry name" value="WHTH_GntR"/>
    <property type="match status" value="1"/>
</dbReference>
<dbReference type="SMART" id="SM00345">
    <property type="entry name" value="HTH_GNTR"/>
    <property type="match status" value="1"/>
</dbReference>
<proteinExistence type="predicted"/>
<evidence type="ECO:0000256" key="2">
    <source>
        <dbReference type="ARBA" id="ARBA00023125"/>
    </source>
</evidence>
<keyword evidence="1" id="KW-0805">Transcription regulation</keyword>
<reference evidence="5 6" key="1">
    <citation type="submission" date="2020-06" db="EMBL/GenBank/DDBJ databases">
        <title>Actinomadura xiongansis sp. nov., isolated from soil of Baiyangdian.</title>
        <authorList>
            <person name="Zhang X."/>
        </authorList>
    </citation>
    <scope>NUCLEOTIDE SEQUENCE [LARGE SCALE GENOMIC DNA]</scope>
    <source>
        <strain evidence="5 6">HBUM206468</strain>
    </source>
</reference>
<sequence length="140" mass="15483">MTEERSDLGCAYLAAVNPEDLAPAWQQIAAQIRTAILTGEIRAGEMLPSQPRLADHYGVARETIKTALACLRNEGLIRSRKGKGTYVRVSKGPTKGEHQIRVELRELHDRICRLNQELATVEAALGGLVDSWSAYEDQRA</sequence>
<dbReference type="Gene3D" id="1.10.10.10">
    <property type="entry name" value="Winged helix-like DNA-binding domain superfamily/Winged helix DNA-binding domain"/>
    <property type="match status" value="1"/>
</dbReference>
<keyword evidence="2" id="KW-0238">DNA-binding</keyword>
<gene>
    <name evidence="5" type="ORF">HKK74_26935</name>
</gene>
<dbReference type="RefSeq" id="WP_187246141.1">
    <property type="nucleotide sequence ID" value="NZ_BAAAOK010000037.1"/>
</dbReference>
<evidence type="ECO:0000313" key="6">
    <source>
        <dbReference type="Proteomes" id="UP000805614"/>
    </source>
</evidence>
<evidence type="ECO:0000313" key="5">
    <source>
        <dbReference type="EMBL" id="MBC6469104.1"/>
    </source>
</evidence>
<evidence type="ECO:0000256" key="3">
    <source>
        <dbReference type="ARBA" id="ARBA00023163"/>
    </source>
</evidence>
<keyword evidence="3" id="KW-0804">Transcription</keyword>
<feature type="domain" description="HTH gntR-type" evidence="4">
    <location>
        <begin position="22"/>
        <end position="90"/>
    </location>
</feature>
<evidence type="ECO:0000259" key="4">
    <source>
        <dbReference type="PROSITE" id="PS50949"/>
    </source>
</evidence>
<dbReference type="PROSITE" id="PS50949">
    <property type="entry name" value="HTH_GNTR"/>
    <property type="match status" value="1"/>
</dbReference>
<dbReference type="PRINTS" id="PR00035">
    <property type="entry name" value="HTHGNTR"/>
</dbReference>
<accession>A0ABR7LWG6</accession>
<dbReference type="InterPro" id="IPR036390">
    <property type="entry name" value="WH_DNA-bd_sf"/>
</dbReference>
<dbReference type="PANTHER" id="PTHR44846">
    <property type="entry name" value="MANNOSYL-D-GLYCERATE TRANSPORT/METABOLISM SYSTEM REPRESSOR MNGR-RELATED"/>
    <property type="match status" value="1"/>
</dbReference>
<dbReference type="InterPro" id="IPR000524">
    <property type="entry name" value="Tscrpt_reg_HTH_GntR"/>
</dbReference>
<evidence type="ECO:0000256" key="1">
    <source>
        <dbReference type="ARBA" id="ARBA00023015"/>
    </source>
</evidence>
<dbReference type="Proteomes" id="UP000805614">
    <property type="component" value="Unassembled WGS sequence"/>
</dbReference>